<dbReference type="GO" id="GO:0006520">
    <property type="term" value="P:amino acid metabolic process"/>
    <property type="evidence" value="ECO:0007669"/>
    <property type="project" value="TreeGrafter"/>
</dbReference>
<evidence type="ECO:0000256" key="1">
    <source>
        <dbReference type="ARBA" id="ARBA00022898"/>
    </source>
</evidence>
<feature type="domain" description="Alliinase EGF-like" evidence="3">
    <location>
        <begin position="34"/>
        <end position="87"/>
    </location>
</feature>
<dbReference type="InterPro" id="IPR050478">
    <property type="entry name" value="Ethylene_sulfur-biosynth"/>
</dbReference>
<feature type="domain" description="Alliinase C-terminal" evidence="4">
    <location>
        <begin position="94"/>
        <end position="230"/>
    </location>
</feature>
<dbReference type="PANTHER" id="PTHR43795:SF20">
    <property type="entry name" value="TRYPTOPHAN AMINOTRANSFERASE-RELATED PROTEIN 3"/>
    <property type="match status" value="1"/>
</dbReference>
<dbReference type="InterPro" id="IPR015421">
    <property type="entry name" value="PyrdxlP-dep_Trfase_major"/>
</dbReference>
<evidence type="ECO:0000259" key="4">
    <source>
        <dbReference type="Pfam" id="PF04864"/>
    </source>
</evidence>
<dbReference type="PANTHER" id="PTHR43795">
    <property type="entry name" value="BIFUNCTIONAL ASPARTATE AMINOTRANSFERASE AND GLUTAMATE/ASPARTATE-PREPHENATE AMINOTRANSFERASE-RELATED"/>
    <property type="match status" value="1"/>
</dbReference>
<accession>A0AAE1YDX8</accession>
<dbReference type="Pfam" id="PF04864">
    <property type="entry name" value="Alliinase_C"/>
    <property type="match status" value="1"/>
</dbReference>
<dbReference type="SUPFAM" id="SSF53383">
    <property type="entry name" value="PLP-dependent transferases"/>
    <property type="match status" value="1"/>
</dbReference>
<dbReference type="InterPro" id="IPR006948">
    <property type="entry name" value="Alliinase_C"/>
</dbReference>
<dbReference type="GO" id="GO:0016846">
    <property type="term" value="F:carbon-sulfur lyase activity"/>
    <property type="evidence" value="ECO:0007669"/>
    <property type="project" value="InterPro"/>
</dbReference>
<reference evidence="5" key="2">
    <citation type="journal article" date="2024" name="Plant">
        <title>Genomic evolution and insights into agronomic trait innovations of Sesamum species.</title>
        <authorList>
            <person name="Miao H."/>
            <person name="Wang L."/>
            <person name="Qu L."/>
            <person name="Liu H."/>
            <person name="Sun Y."/>
            <person name="Le M."/>
            <person name="Wang Q."/>
            <person name="Wei S."/>
            <person name="Zheng Y."/>
            <person name="Lin W."/>
            <person name="Duan Y."/>
            <person name="Cao H."/>
            <person name="Xiong S."/>
            <person name="Wang X."/>
            <person name="Wei L."/>
            <person name="Li C."/>
            <person name="Ma Q."/>
            <person name="Ju M."/>
            <person name="Zhao R."/>
            <person name="Li G."/>
            <person name="Mu C."/>
            <person name="Tian Q."/>
            <person name="Mei H."/>
            <person name="Zhang T."/>
            <person name="Gao T."/>
            <person name="Zhang H."/>
        </authorList>
    </citation>
    <scope>NUCLEOTIDE SEQUENCE</scope>
    <source>
        <strain evidence="5">3651</strain>
    </source>
</reference>
<evidence type="ECO:0000313" key="6">
    <source>
        <dbReference type="Proteomes" id="UP001293254"/>
    </source>
</evidence>
<dbReference type="Pfam" id="PF04863">
    <property type="entry name" value="EGF_alliinase"/>
    <property type="match status" value="1"/>
</dbReference>
<keyword evidence="5" id="KW-0808">Transferase</keyword>
<protein>
    <submittedName>
        <fullName evidence="5">Tryptophan aminotransferase-related protein 4</fullName>
    </submittedName>
</protein>
<evidence type="ECO:0000313" key="5">
    <source>
        <dbReference type="EMBL" id="KAK4428362.1"/>
    </source>
</evidence>
<keyword evidence="1" id="KW-0663">Pyridoxal phosphate</keyword>
<keyword evidence="6" id="KW-1185">Reference proteome</keyword>
<organism evidence="5 6">
    <name type="scientific">Sesamum alatum</name>
    <dbReference type="NCBI Taxonomy" id="300844"/>
    <lineage>
        <taxon>Eukaryota</taxon>
        <taxon>Viridiplantae</taxon>
        <taxon>Streptophyta</taxon>
        <taxon>Embryophyta</taxon>
        <taxon>Tracheophyta</taxon>
        <taxon>Spermatophyta</taxon>
        <taxon>Magnoliopsida</taxon>
        <taxon>eudicotyledons</taxon>
        <taxon>Gunneridae</taxon>
        <taxon>Pentapetalae</taxon>
        <taxon>asterids</taxon>
        <taxon>lamiids</taxon>
        <taxon>Lamiales</taxon>
        <taxon>Pedaliaceae</taxon>
        <taxon>Sesamum</taxon>
    </lineage>
</organism>
<evidence type="ECO:0000256" key="2">
    <source>
        <dbReference type="SAM" id="SignalP"/>
    </source>
</evidence>
<dbReference type="InterPro" id="IPR006947">
    <property type="entry name" value="EGF_alliinase"/>
</dbReference>
<proteinExistence type="predicted"/>
<feature type="chain" id="PRO_5042133818" evidence="2">
    <location>
        <begin position="20"/>
        <end position="230"/>
    </location>
</feature>
<dbReference type="InterPro" id="IPR015424">
    <property type="entry name" value="PyrdxlP-dep_Trfase"/>
</dbReference>
<dbReference type="EMBL" id="JACGWO010000004">
    <property type="protein sequence ID" value="KAK4428362.1"/>
    <property type="molecule type" value="Genomic_DNA"/>
</dbReference>
<dbReference type="Proteomes" id="UP001293254">
    <property type="component" value="Unassembled WGS sequence"/>
</dbReference>
<evidence type="ECO:0000259" key="3">
    <source>
        <dbReference type="Pfam" id="PF04863"/>
    </source>
</evidence>
<feature type="signal peptide" evidence="2">
    <location>
        <begin position="1"/>
        <end position="19"/>
    </location>
</feature>
<dbReference type="AlphaFoldDB" id="A0AAE1YDX8"/>
<sequence>MGFCFLASVALNIFLVGNYVYVGDQVKKQKLSSNWAEEAAAEAEAVALISCSGHGKAYLDGLTVDGKPVCECNTCYGGPDCSLFSPDSAVDALGKYFIFGGGATQLLTAAVYALTMNLSSPAKVVAAAPTYPLYKAQIDFFQNMHFEYDGDALLLKNSSDTTANVIEFVTSPNNPDGNLREVVSQGPLVRAIYDHVYYWPHFTAIPAPANEDVMIFTISKFTGHAGSRLG</sequence>
<keyword evidence="2" id="KW-0732">Signal</keyword>
<reference evidence="5" key="1">
    <citation type="submission" date="2020-06" db="EMBL/GenBank/DDBJ databases">
        <authorList>
            <person name="Li T."/>
            <person name="Hu X."/>
            <person name="Zhang T."/>
            <person name="Song X."/>
            <person name="Zhang H."/>
            <person name="Dai N."/>
            <person name="Sheng W."/>
            <person name="Hou X."/>
            <person name="Wei L."/>
        </authorList>
    </citation>
    <scope>NUCLEOTIDE SEQUENCE</scope>
    <source>
        <strain evidence="5">3651</strain>
        <tissue evidence="5">Leaf</tissue>
    </source>
</reference>
<keyword evidence="5" id="KW-0032">Aminotransferase</keyword>
<dbReference type="GO" id="GO:0008483">
    <property type="term" value="F:transaminase activity"/>
    <property type="evidence" value="ECO:0007669"/>
    <property type="project" value="UniProtKB-KW"/>
</dbReference>
<gene>
    <name evidence="5" type="ORF">Salat_1135800</name>
</gene>
<comment type="caution">
    <text evidence="5">The sequence shown here is derived from an EMBL/GenBank/DDBJ whole genome shotgun (WGS) entry which is preliminary data.</text>
</comment>
<name>A0AAE1YDX8_9LAMI</name>
<dbReference type="Gene3D" id="3.40.640.10">
    <property type="entry name" value="Type I PLP-dependent aspartate aminotransferase-like (Major domain)"/>
    <property type="match status" value="1"/>
</dbReference>